<organism evidence="1 2">
    <name type="scientific">Dreissena polymorpha</name>
    <name type="common">Zebra mussel</name>
    <name type="synonym">Mytilus polymorpha</name>
    <dbReference type="NCBI Taxonomy" id="45954"/>
    <lineage>
        <taxon>Eukaryota</taxon>
        <taxon>Metazoa</taxon>
        <taxon>Spiralia</taxon>
        <taxon>Lophotrochozoa</taxon>
        <taxon>Mollusca</taxon>
        <taxon>Bivalvia</taxon>
        <taxon>Autobranchia</taxon>
        <taxon>Heteroconchia</taxon>
        <taxon>Euheterodonta</taxon>
        <taxon>Imparidentia</taxon>
        <taxon>Neoheterodontei</taxon>
        <taxon>Myida</taxon>
        <taxon>Dreissenoidea</taxon>
        <taxon>Dreissenidae</taxon>
        <taxon>Dreissena</taxon>
    </lineage>
</organism>
<comment type="caution">
    <text evidence="1">The sequence shown here is derived from an EMBL/GenBank/DDBJ whole genome shotgun (WGS) entry which is preliminary data.</text>
</comment>
<reference evidence="1" key="1">
    <citation type="journal article" date="2019" name="bioRxiv">
        <title>The Genome of the Zebra Mussel, Dreissena polymorpha: A Resource for Invasive Species Research.</title>
        <authorList>
            <person name="McCartney M.A."/>
            <person name="Auch B."/>
            <person name="Kono T."/>
            <person name="Mallez S."/>
            <person name="Zhang Y."/>
            <person name="Obille A."/>
            <person name="Becker A."/>
            <person name="Abrahante J.E."/>
            <person name="Garbe J."/>
            <person name="Badalamenti J.P."/>
            <person name="Herman A."/>
            <person name="Mangelson H."/>
            <person name="Liachko I."/>
            <person name="Sullivan S."/>
            <person name="Sone E.D."/>
            <person name="Koren S."/>
            <person name="Silverstein K.A.T."/>
            <person name="Beckman K.B."/>
            <person name="Gohl D.M."/>
        </authorList>
    </citation>
    <scope>NUCLEOTIDE SEQUENCE</scope>
    <source>
        <strain evidence="1">Duluth1</strain>
        <tissue evidence="1">Whole animal</tissue>
    </source>
</reference>
<evidence type="ECO:0000313" key="2">
    <source>
        <dbReference type="Proteomes" id="UP000828390"/>
    </source>
</evidence>
<protein>
    <submittedName>
        <fullName evidence="1">Uncharacterized protein</fullName>
    </submittedName>
</protein>
<keyword evidence="2" id="KW-1185">Reference proteome</keyword>
<evidence type="ECO:0000313" key="1">
    <source>
        <dbReference type="EMBL" id="KAH3857158.1"/>
    </source>
</evidence>
<gene>
    <name evidence="1" type="ORF">DPMN_099758</name>
</gene>
<accession>A0A9D4R7J0</accession>
<dbReference type="EMBL" id="JAIWYP010000003">
    <property type="protein sequence ID" value="KAH3857158.1"/>
    <property type="molecule type" value="Genomic_DNA"/>
</dbReference>
<dbReference type="AlphaFoldDB" id="A0A9D4R7J0"/>
<proteinExistence type="predicted"/>
<name>A0A9D4R7J0_DREPO</name>
<dbReference type="Proteomes" id="UP000828390">
    <property type="component" value="Unassembled WGS sequence"/>
</dbReference>
<reference evidence="1" key="2">
    <citation type="submission" date="2020-11" db="EMBL/GenBank/DDBJ databases">
        <authorList>
            <person name="McCartney M.A."/>
            <person name="Auch B."/>
            <person name="Kono T."/>
            <person name="Mallez S."/>
            <person name="Becker A."/>
            <person name="Gohl D.M."/>
            <person name="Silverstein K.A.T."/>
            <person name="Koren S."/>
            <person name="Bechman K.B."/>
            <person name="Herman A."/>
            <person name="Abrahante J.E."/>
            <person name="Garbe J."/>
        </authorList>
    </citation>
    <scope>NUCLEOTIDE SEQUENCE</scope>
    <source>
        <strain evidence="1">Duluth1</strain>
        <tissue evidence="1">Whole animal</tissue>
    </source>
</reference>
<sequence length="85" mass="9844">MIFRHQNFFFGDNLEEQVDDVDTEEKRSNKLSGHKNTITTTTNRSFLGQWRPQGPHGYKNINAIRSRTTEMCQQSHTGNTCQKGK</sequence>